<keyword evidence="3" id="KW-0378">Hydrolase</keyword>
<dbReference type="Proteomes" id="UP001151088">
    <property type="component" value="Unassembled WGS sequence"/>
</dbReference>
<comment type="similarity">
    <text evidence="1">Belongs to the C/M/P thioester hydrolase family.</text>
</comment>
<dbReference type="Gene3D" id="2.40.160.210">
    <property type="entry name" value="Acyl-CoA thioesterase, double hotdog domain"/>
    <property type="match status" value="1"/>
</dbReference>
<evidence type="ECO:0000256" key="3">
    <source>
        <dbReference type="ARBA" id="ARBA00022801"/>
    </source>
</evidence>
<evidence type="ECO:0000313" key="12">
    <source>
        <dbReference type="Proteomes" id="UP001151088"/>
    </source>
</evidence>
<evidence type="ECO:0000256" key="4">
    <source>
        <dbReference type="ARBA" id="ARBA00023098"/>
    </source>
</evidence>
<name>A0A9X2T6Q7_9HYPH</name>
<dbReference type="SUPFAM" id="SSF54637">
    <property type="entry name" value="Thioesterase/thiol ester dehydrase-isomerase"/>
    <property type="match status" value="2"/>
</dbReference>
<dbReference type="FunFam" id="2.40.160.210:FF:000001">
    <property type="entry name" value="Acyl-CoA thioesterase II"/>
    <property type="match status" value="1"/>
</dbReference>
<comment type="caution">
    <text evidence="11">The sequence shown here is derived from an EMBL/GenBank/DDBJ whole genome shotgun (WGS) entry which is preliminary data.</text>
</comment>
<dbReference type="CDD" id="cd03445">
    <property type="entry name" value="Thioesterase_II_repeat2"/>
    <property type="match status" value="1"/>
</dbReference>
<evidence type="ECO:0000259" key="10">
    <source>
        <dbReference type="Pfam" id="PF13622"/>
    </source>
</evidence>
<sequence length="306" mass="33850">MPTEPTADRPALDPSSPASIAELIGLLDLERLEDNLFRGENPPESWPFRTRVFGGQVLAQALVAAQRTVDVAAHSMHAYFLLAGDPSIPILYEVERVRDGRSFATRRTVAIQHGRPIFIMSVSFHREEPGLEHQLDLDRSVPPPEEVPGINELAPEVLARLPAPVLDYWTRPRPIELRPVGLGEPRSEPRRFVWFRAGRPLPDDPAMHRAVLAYASDMTLLEATTVLHGTSVLGTRIQAASLDHALWMHRPFRADDWLLYAQDSPSASGARGLARGLVYDRGGRLVASVAQEGLIRPVIPSSDDRA</sequence>
<dbReference type="InterPro" id="IPR029069">
    <property type="entry name" value="HotDog_dom_sf"/>
</dbReference>
<dbReference type="AlphaFoldDB" id="A0A9X2T6Q7"/>
<dbReference type="GO" id="GO:0009062">
    <property type="term" value="P:fatty acid catabolic process"/>
    <property type="evidence" value="ECO:0007669"/>
    <property type="project" value="TreeGrafter"/>
</dbReference>
<evidence type="ECO:0000256" key="1">
    <source>
        <dbReference type="ARBA" id="ARBA00006538"/>
    </source>
</evidence>
<dbReference type="GO" id="GO:0006637">
    <property type="term" value="P:acyl-CoA metabolic process"/>
    <property type="evidence" value="ECO:0007669"/>
    <property type="project" value="InterPro"/>
</dbReference>
<dbReference type="InterPro" id="IPR003703">
    <property type="entry name" value="Acyl_CoA_thio"/>
</dbReference>
<feature type="domain" description="Acyl-CoA thioesterase 2 C-terminal" evidence="9">
    <location>
        <begin position="188"/>
        <end position="294"/>
    </location>
</feature>
<dbReference type="RefSeq" id="WP_258732260.1">
    <property type="nucleotide sequence ID" value="NZ_JANTHZ010000002.1"/>
</dbReference>
<dbReference type="EMBL" id="JANTHZ010000002">
    <property type="protein sequence ID" value="MCS0495218.1"/>
    <property type="molecule type" value="Genomic_DNA"/>
</dbReference>
<comment type="subunit">
    <text evidence="2">Homotetramer.</text>
</comment>
<dbReference type="InterPro" id="IPR025652">
    <property type="entry name" value="TesB_C"/>
</dbReference>
<dbReference type="InterPro" id="IPR042171">
    <property type="entry name" value="Acyl-CoA_hotdog"/>
</dbReference>
<organism evidence="11 12">
    <name type="scientific">Ancylobacter mangrovi</name>
    <dbReference type="NCBI Taxonomy" id="2972472"/>
    <lineage>
        <taxon>Bacteria</taxon>
        <taxon>Pseudomonadati</taxon>
        <taxon>Pseudomonadota</taxon>
        <taxon>Alphaproteobacteria</taxon>
        <taxon>Hyphomicrobiales</taxon>
        <taxon>Xanthobacteraceae</taxon>
        <taxon>Ancylobacter</taxon>
    </lineage>
</organism>
<evidence type="ECO:0000256" key="6">
    <source>
        <dbReference type="ARBA" id="ARBA00050943"/>
    </source>
</evidence>
<evidence type="ECO:0000256" key="7">
    <source>
        <dbReference type="ARBA" id="ARBA00071120"/>
    </source>
</evidence>
<dbReference type="PANTHER" id="PTHR11066:SF34">
    <property type="entry name" value="ACYL-COENZYME A THIOESTERASE 8"/>
    <property type="match status" value="1"/>
</dbReference>
<evidence type="ECO:0000256" key="8">
    <source>
        <dbReference type="ARBA" id="ARBA00079653"/>
    </source>
</evidence>
<keyword evidence="4" id="KW-0443">Lipid metabolism</keyword>
<dbReference type="Pfam" id="PF02551">
    <property type="entry name" value="Acyl_CoA_thio"/>
    <property type="match status" value="1"/>
</dbReference>
<proteinExistence type="inferred from homology"/>
<dbReference type="PANTHER" id="PTHR11066">
    <property type="entry name" value="ACYL-COA THIOESTERASE"/>
    <property type="match status" value="1"/>
</dbReference>
<dbReference type="Pfam" id="PF13622">
    <property type="entry name" value="4HBT_3"/>
    <property type="match status" value="1"/>
</dbReference>
<gene>
    <name evidence="11" type="ORF">NVS89_08920</name>
</gene>
<dbReference type="EC" id="3.1.2.20" evidence="5"/>
<evidence type="ECO:0000256" key="2">
    <source>
        <dbReference type="ARBA" id="ARBA00011881"/>
    </source>
</evidence>
<accession>A0A9X2T6Q7</accession>
<feature type="domain" description="Acyl-CoA thioesterase-like N-terminal HotDog" evidence="10">
    <location>
        <begin position="43"/>
        <end position="125"/>
    </location>
</feature>
<dbReference type="CDD" id="cd03444">
    <property type="entry name" value="Thioesterase_II_repeat1"/>
    <property type="match status" value="1"/>
</dbReference>
<evidence type="ECO:0000256" key="5">
    <source>
        <dbReference type="ARBA" id="ARBA00038894"/>
    </source>
</evidence>
<evidence type="ECO:0000313" key="11">
    <source>
        <dbReference type="EMBL" id="MCS0495218.1"/>
    </source>
</evidence>
<reference evidence="11" key="1">
    <citation type="submission" date="2022-08" db="EMBL/GenBank/DDBJ databases">
        <authorList>
            <person name="Li F."/>
        </authorList>
    </citation>
    <scope>NUCLEOTIDE SEQUENCE</scope>
    <source>
        <strain evidence="11">MQZ15Z-1</strain>
    </source>
</reference>
<evidence type="ECO:0000259" key="9">
    <source>
        <dbReference type="Pfam" id="PF02551"/>
    </source>
</evidence>
<keyword evidence="12" id="KW-1185">Reference proteome</keyword>
<dbReference type="GO" id="GO:0047617">
    <property type="term" value="F:fatty acyl-CoA hydrolase activity"/>
    <property type="evidence" value="ECO:0007669"/>
    <property type="project" value="UniProtKB-EC"/>
</dbReference>
<protein>
    <recommendedName>
        <fullName evidence="7">Acyl-CoA thioesterase 2</fullName>
        <ecNumber evidence="5">3.1.2.20</ecNumber>
    </recommendedName>
    <alternativeName>
        <fullName evidence="8">Thioesterase II</fullName>
    </alternativeName>
</protein>
<dbReference type="InterPro" id="IPR049449">
    <property type="entry name" value="TesB_ACOT8-like_N"/>
</dbReference>
<comment type="catalytic activity">
    <reaction evidence="6">
        <text>a fatty acyl-CoA + H2O = a fatty acid + CoA + H(+)</text>
        <dbReference type="Rhea" id="RHEA:16781"/>
        <dbReference type="ChEBI" id="CHEBI:15377"/>
        <dbReference type="ChEBI" id="CHEBI:15378"/>
        <dbReference type="ChEBI" id="CHEBI:28868"/>
        <dbReference type="ChEBI" id="CHEBI:57287"/>
        <dbReference type="ChEBI" id="CHEBI:77636"/>
        <dbReference type="EC" id="3.1.2.20"/>
    </reaction>
    <physiologicalReaction direction="left-to-right" evidence="6">
        <dbReference type="Rhea" id="RHEA:16782"/>
    </physiologicalReaction>
</comment>